<proteinExistence type="predicted"/>
<feature type="domain" description="Alpha/beta hydrolase fold-3" evidence="3">
    <location>
        <begin position="138"/>
        <end position="344"/>
    </location>
</feature>
<name>A0A512DW68_9PROT</name>
<dbReference type="InterPro" id="IPR029058">
    <property type="entry name" value="AB_hydrolase_fold"/>
</dbReference>
<dbReference type="Proteomes" id="UP000321523">
    <property type="component" value="Unassembled WGS sequence"/>
</dbReference>
<evidence type="ECO:0000313" key="5">
    <source>
        <dbReference type="Proteomes" id="UP000321523"/>
    </source>
</evidence>
<dbReference type="RefSeq" id="WP_211099256.1">
    <property type="nucleotide sequence ID" value="NZ_BJYZ01000023.1"/>
</dbReference>
<evidence type="ECO:0000256" key="2">
    <source>
        <dbReference type="SAM" id="SignalP"/>
    </source>
</evidence>
<dbReference type="InterPro" id="IPR019826">
    <property type="entry name" value="Carboxylesterase_B_AS"/>
</dbReference>
<dbReference type="PANTHER" id="PTHR48081">
    <property type="entry name" value="AB HYDROLASE SUPERFAMILY PROTEIN C4A8.06C"/>
    <property type="match status" value="1"/>
</dbReference>
<keyword evidence="2" id="KW-0732">Signal</keyword>
<reference evidence="4 5" key="1">
    <citation type="submission" date="2019-07" db="EMBL/GenBank/DDBJ databases">
        <title>Whole genome shotgun sequence of Skermanella aerolata NBRC 106429.</title>
        <authorList>
            <person name="Hosoyama A."/>
            <person name="Uohara A."/>
            <person name="Ohji S."/>
            <person name="Ichikawa N."/>
        </authorList>
    </citation>
    <scope>NUCLEOTIDE SEQUENCE [LARGE SCALE GENOMIC DNA]</scope>
    <source>
        <strain evidence="4 5">NBRC 106429</strain>
    </source>
</reference>
<comment type="caution">
    <text evidence="4">The sequence shown here is derived from an EMBL/GenBank/DDBJ whole genome shotgun (WGS) entry which is preliminary data.</text>
</comment>
<dbReference type="Pfam" id="PF07859">
    <property type="entry name" value="Abhydrolase_3"/>
    <property type="match status" value="1"/>
</dbReference>
<dbReference type="InterPro" id="IPR050300">
    <property type="entry name" value="GDXG_lipolytic_enzyme"/>
</dbReference>
<dbReference type="PROSITE" id="PS00122">
    <property type="entry name" value="CARBOXYLESTERASE_B_1"/>
    <property type="match status" value="1"/>
</dbReference>
<dbReference type="SUPFAM" id="SSF53474">
    <property type="entry name" value="alpha/beta-Hydrolases"/>
    <property type="match status" value="1"/>
</dbReference>
<evidence type="ECO:0000313" key="4">
    <source>
        <dbReference type="EMBL" id="GEO40711.1"/>
    </source>
</evidence>
<feature type="chain" id="PRO_5021936744" evidence="2">
    <location>
        <begin position="25"/>
        <end position="377"/>
    </location>
</feature>
<protein>
    <submittedName>
        <fullName evidence="4">Acetylhydrolase</fullName>
    </submittedName>
</protein>
<dbReference type="InterPro" id="IPR013094">
    <property type="entry name" value="AB_hydrolase_3"/>
</dbReference>
<dbReference type="PROSITE" id="PS51257">
    <property type="entry name" value="PROKAR_LIPOPROTEIN"/>
    <property type="match status" value="1"/>
</dbReference>
<keyword evidence="5" id="KW-1185">Reference proteome</keyword>
<keyword evidence="1 4" id="KW-0378">Hydrolase</keyword>
<accession>A0A512DW68</accession>
<dbReference type="AlphaFoldDB" id="A0A512DW68"/>
<gene>
    <name evidence="4" type="ORF">SAE02_48590</name>
</gene>
<dbReference type="Gene3D" id="3.40.50.1820">
    <property type="entry name" value="alpha/beta hydrolase"/>
    <property type="match status" value="1"/>
</dbReference>
<evidence type="ECO:0000256" key="1">
    <source>
        <dbReference type="ARBA" id="ARBA00022801"/>
    </source>
</evidence>
<dbReference type="GO" id="GO:0016787">
    <property type="term" value="F:hydrolase activity"/>
    <property type="evidence" value="ECO:0007669"/>
    <property type="project" value="UniProtKB-KW"/>
</dbReference>
<organism evidence="4 5">
    <name type="scientific">Skermanella aerolata</name>
    <dbReference type="NCBI Taxonomy" id="393310"/>
    <lineage>
        <taxon>Bacteria</taxon>
        <taxon>Pseudomonadati</taxon>
        <taxon>Pseudomonadota</taxon>
        <taxon>Alphaproteobacteria</taxon>
        <taxon>Rhodospirillales</taxon>
        <taxon>Azospirillaceae</taxon>
        <taxon>Skermanella</taxon>
    </lineage>
</organism>
<dbReference type="EMBL" id="BJYZ01000023">
    <property type="protein sequence ID" value="GEO40711.1"/>
    <property type="molecule type" value="Genomic_DNA"/>
</dbReference>
<evidence type="ECO:0000259" key="3">
    <source>
        <dbReference type="Pfam" id="PF07859"/>
    </source>
</evidence>
<sequence length="377" mass="39315">MKNRPKHSSLAPLLMGAVALVALGACQQMSNLGTAVSKDPAAAAQGVPTLASADTDMASALLALQALGPKPIETLSAPEARKQPTLGDAVKKLLQDDGQSTAPEAVASVRNVSIPGPGGSQPARIYVPGAARSPLPVIVYYHGGGWVIADLDTYDASARALANQSGAIVLSAEYRKGPESKFPAAHEDALTAYRWAQANASQFGGDPNRIAVAGESAGGNMAIGVSRMAKEQGLRPPVHQALIYPVAGNDMNTESYQENENAKPLNKAMMGWFFDKYLRNPRDGNNPLINVVDAPDLAGLPPTTIVTAEIDPLRSEGQLLAQRLRNAGVEVASNNYEGVTHEFFGAAPVVEKAKEAQAYVASRLREAFVGGSAGSGS</sequence>
<dbReference type="PANTHER" id="PTHR48081:SF8">
    <property type="entry name" value="ALPHA_BETA HYDROLASE FOLD-3 DOMAIN-CONTAINING PROTEIN-RELATED"/>
    <property type="match status" value="1"/>
</dbReference>
<feature type="signal peptide" evidence="2">
    <location>
        <begin position="1"/>
        <end position="24"/>
    </location>
</feature>